<accession>A0A1I8P6E1</accession>
<dbReference type="EnsemblMetazoa" id="SCAU005236-RA">
    <property type="protein sequence ID" value="SCAU005236-PA"/>
    <property type="gene ID" value="SCAU005236"/>
</dbReference>
<evidence type="ECO:0000256" key="1">
    <source>
        <dbReference type="SAM" id="MobiDB-lite"/>
    </source>
</evidence>
<dbReference type="Proteomes" id="UP000095300">
    <property type="component" value="Unassembled WGS sequence"/>
</dbReference>
<dbReference type="GO" id="GO:0016020">
    <property type="term" value="C:membrane"/>
    <property type="evidence" value="ECO:0007669"/>
    <property type="project" value="TreeGrafter"/>
</dbReference>
<sequence length="186" mass="20812">MASGGDVDDSFLGRFSRYLRTHELNIKFSDLMADESERNNLARDLEQSGMQMNHSNVNEARKKDKGGIMMMAALMMSKMMAVMGLGGLGALAMKALGVSMMALMMTAMVGMKSFANQGGETTHSVQYVTADGHHHHKRRRRRSSGNNRNSYNAEHATETVMENLQVPLAYKGWRKMNEHLNLLRTL</sequence>
<evidence type="ECO:0000256" key="2">
    <source>
        <dbReference type="SAM" id="Phobius"/>
    </source>
</evidence>
<reference evidence="3" key="1">
    <citation type="submission" date="2020-05" db="UniProtKB">
        <authorList>
            <consortium name="EnsemblMetazoa"/>
        </authorList>
    </citation>
    <scope>IDENTIFICATION</scope>
    <source>
        <strain evidence="3">USDA</strain>
    </source>
</reference>
<gene>
    <name evidence="3" type="primary">106093458</name>
</gene>
<protein>
    <submittedName>
        <fullName evidence="3">Uncharacterized protein</fullName>
    </submittedName>
</protein>
<feature type="region of interest" description="Disordered" evidence="1">
    <location>
        <begin position="130"/>
        <end position="154"/>
    </location>
</feature>
<evidence type="ECO:0000313" key="4">
    <source>
        <dbReference type="Proteomes" id="UP000095300"/>
    </source>
</evidence>
<dbReference type="Pfam" id="PF07898">
    <property type="entry name" value="DUF1676"/>
    <property type="match status" value="1"/>
</dbReference>
<dbReference type="OrthoDB" id="8190250at2759"/>
<organism evidence="3 4">
    <name type="scientific">Stomoxys calcitrans</name>
    <name type="common">Stable fly</name>
    <name type="synonym">Conops calcitrans</name>
    <dbReference type="NCBI Taxonomy" id="35570"/>
    <lineage>
        <taxon>Eukaryota</taxon>
        <taxon>Metazoa</taxon>
        <taxon>Ecdysozoa</taxon>
        <taxon>Arthropoda</taxon>
        <taxon>Hexapoda</taxon>
        <taxon>Insecta</taxon>
        <taxon>Pterygota</taxon>
        <taxon>Neoptera</taxon>
        <taxon>Endopterygota</taxon>
        <taxon>Diptera</taxon>
        <taxon>Brachycera</taxon>
        <taxon>Muscomorpha</taxon>
        <taxon>Muscoidea</taxon>
        <taxon>Muscidae</taxon>
        <taxon>Stomoxys</taxon>
    </lineage>
</organism>
<dbReference type="InterPro" id="IPR012464">
    <property type="entry name" value="DUF1676"/>
</dbReference>
<feature type="compositionally biased region" description="Basic residues" evidence="1">
    <location>
        <begin position="133"/>
        <end position="143"/>
    </location>
</feature>
<keyword evidence="2" id="KW-1133">Transmembrane helix</keyword>
<proteinExistence type="predicted"/>
<keyword evidence="2" id="KW-0812">Transmembrane</keyword>
<keyword evidence="4" id="KW-1185">Reference proteome</keyword>
<feature type="transmembrane region" description="Helical" evidence="2">
    <location>
        <begin position="91"/>
        <end position="111"/>
    </location>
</feature>
<dbReference type="KEGG" id="scac:106093458"/>
<dbReference type="PANTHER" id="PTHR21879:SF23">
    <property type="entry name" value="IP06949P"/>
    <property type="match status" value="1"/>
</dbReference>
<evidence type="ECO:0000313" key="3">
    <source>
        <dbReference type="EnsemblMetazoa" id="SCAU005236-PA"/>
    </source>
</evidence>
<dbReference type="VEuPathDB" id="VectorBase:SCAU005236"/>
<name>A0A1I8P6E1_STOCA</name>
<dbReference type="PANTHER" id="PTHR21879">
    <property type="entry name" value="FI03362P-RELATED-RELATED"/>
    <property type="match status" value="1"/>
</dbReference>
<dbReference type="AlphaFoldDB" id="A0A1I8P6E1"/>
<keyword evidence="2" id="KW-0472">Membrane</keyword>